<organism evidence="2">
    <name type="scientific">Northway virus</name>
    <dbReference type="NCBI Taxonomy" id="80937"/>
    <lineage>
        <taxon>Viruses</taxon>
        <taxon>Riboviria</taxon>
        <taxon>Orthornavirae</taxon>
        <taxon>Negarnaviricota</taxon>
        <taxon>Polyploviricotina</taxon>
        <taxon>Bunyaviricetes</taxon>
        <taxon>Elliovirales</taxon>
        <taxon>Peribunyaviridae</taxon>
        <taxon>Orthobunyavirus</taxon>
        <taxon>Orthobunyavirus northwayense</taxon>
    </lineage>
</organism>
<dbReference type="EMBL" id="MH484314">
    <property type="protein sequence ID" value="AXP32041.1"/>
    <property type="molecule type" value="Viral_cRNA"/>
</dbReference>
<dbReference type="InterPro" id="IPR000797">
    <property type="entry name" value="Bunya_NSs"/>
</dbReference>
<reference evidence="2" key="1">
    <citation type="submission" date="2018-06" db="EMBL/GenBank/DDBJ databases">
        <title>Genomic Characterization of Bunyamwera and Simbu Serogroup Bunyaviruses.</title>
        <authorList>
            <person name="Layton M."/>
            <person name="Bergren N."/>
            <person name="Lee J."/>
            <person name="Russell B."/>
            <person name="Stenglein M."/>
            <person name="Kading R."/>
        </authorList>
    </citation>
    <scope>NUCLEOTIDE SEQUENCE</scope>
    <source>
        <strain evidence="2">0234</strain>
    </source>
</reference>
<dbReference type="PIRSF" id="PIRSF003954">
    <property type="entry name" value="NS-S_OrthobunV"/>
    <property type="match status" value="1"/>
</dbReference>
<evidence type="ECO:0000313" key="2">
    <source>
        <dbReference type="EMBL" id="AXP32041.1"/>
    </source>
</evidence>
<accession>A0A346JEW6</accession>
<sequence>MSLNLMMSLLTPAVLLTQRLHTLTLSVSTPLGLVMTTFESSTLKDVRLKLVSQREVNGRLRLTLGAGRLLYLIQIFLATGTVQFQTMVLPSTDSVDSLPGTYLRRY</sequence>
<dbReference type="Pfam" id="PF01104">
    <property type="entry name" value="Bunya_NS-S"/>
    <property type="match status" value="1"/>
</dbReference>
<name>A0A346JEW6_9VIRU</name>
<dbReference type="GO" id="GO:0016032">
    <property type="term" value="P:viral process"/>
    <property type="evidence" value="ECO:0007669"/>
    <property type="project" value="InterPro"/>
</dbReference>
<evidence type="ECO:0000256" key="1">
    <source>
        <dbReference type="ARBA" id="ARBA00014100"/>
    </source>
</evidence>
<proteinExistence type="predicted"/>
<protein>
    <recommendedName>
        <fullName evidence="1">Non-structural protein NS-S</fullName>
    </recommendedName>
</protein>